<feature type="domain" description="BHLH" evidence="3">
    <location>
        <begin position="538"/>
        <end position="617"/>
    </location>
</feature>
<dbReference type="OrthoDB" id="5344169at2759"/>
<feature type="compositionally biased region" description="Basic residues" evidence="2">
    <location>
        <begin position="429"/>
        <end position="439"/>
    </location>
</feature>
<feature type="region of interest" description="Disordered" evidence="2">
    <location>
        <begin position="233"/>
        <end position="265"/>
    </location>
</feature>
<dbReference type="EMBL" id="JAEPQZ010000006">
    <property type="protein sequence ID" value="KAG2180225.1"/>
    <property type="molecule type" value="Genomic_DNA"/>
</dbReference>
<proteinExistence type="predicted"/>
<gene>
    <name evidence="4" type="ORF">INT43_004014</name>
</gene>
<evidence type="ECO:0000313" key="4">
    <source>
        <dbReference type="EMBL" id="KAG2180225.1"/>
    </source>
</evidence>
<feature type="compositionally biased region" description="Basic and acidic residues" evidence="2">
    <location>
        <begin position="660"/>
        <end position="672"/>
    </location>
</feature>
<feature type="compositionally biased region" description="Polar residues" evidence="2">
    <location>
        <begin position="325"/>
        <end position="336"/>
    </location>
</feature>
<dbReference type="Pfam" id="PF00010">
    <property type="entry name" value="HLH"/>
    <property type="match status" value="1"/>
</dbReference>
<accession>A0A8H7PUY6</accession>
<dbReference type="InterPro" id="IPR036638">
    <property type="entry name" value="HLH_DNA-bd_sf"/>
</dbReference>
<organism evidence="4 5">
    <name type="scientific">Mortierella isabellina</name>
    <name type="common">Filamentous fungus</name>
    <name type="synonym">Umbelopsis isabellina</name>
    <dbReference type="NCBI Taxonomy" id="91625"/>
    <lineage>
        <taxon>Eukaryota</taxon>
        <taxon>Fungi</taxon>
        <taxon>Fungi incertae sedis</taxon>
        <taxon>Mucoromycota</taxon>
        <taxon>Mucoromycotina</taxon>
        <taxon>Umbelopsidomycetes</taxon>
        <taxon>Umbelopsidales</taxon>
        <taxon>Umbelopsidaceae</taxon>
        <taxon>Umbelopsis</taxon>
    </lineage>
</organism>
<dbReference type="InterPro" id="IPR011598">
    <property type="entry name" value="bHLH_dom"/>
</dbReference>
<comment type="caution">
    <text evidence="4">The sequence shown here is derived from an EMBL/GenBank/DDBJ whole genome shotgun (WGS) entry which is preliminary data.</text>
</comment>
<evidence type="ECO:0000256" key="2">
    <source>
        <dbReference type="SAM" id="MobiDB-lite"/>
    </source>
</evidence>
<feature type="coiled-coil region" evidence="1">
    <location>
        <begin position="201"/>
        <end position="228"/>
    </location>
</feature>
<feature type="compositionally biased region" description="Polar residues" evidence="2">
    <location>
        <begin position="368"/>
        <end position="379"/>
    </location>
</feature>
<dbReference type="SMART" id="SM00353">
    <property type="entry name" value="HLH"/>
    <property type="match status" value="1"/>
</dbReference>
<dbReference type="GO" id="GO:0046983">
    <property type="term" value="F:protein dimerization activity"/>
    <property type="evidence" value="ECO:0007669"/>
    <property type="project" value="InterPro"/>
</dbReference>
<protein>
    <recommendedName>
        <fullName evidence="3">BHLH domain-containing protein</fullName>
    </recommendedName>
</protein>
<feature type="region of interest" description="Disordered" evidence="2">
    <location>
        <begin position="639"/>
        <end position="711"/>
    </location>
</feature>
<feature type="coiled-coil region" evidence="1">
    <location>
        <begin position="544"/>
        <end position="596"/>
    </location>
</feature>
<feature type="region of interest" description="Disordered" evidence="2">
    <location>
        <begin position="404"/>
        <end position="460"/>
    </location>
</feature>
<feature type="compositionally biased region" description="Acidic residues" evidence="2">
    <location>
        <begin position="648"/>
        <end position="659"/>
    </location>
</feature>
<dbReference type="PROSITE" id="PS50888">
    <property type="entry name" value="BHLH"/>
    <property type="match status" value="1"/>
</dbReference>
<keyword evidence="1" id="KW-0175">Coiled coil</keyword>
<dbReference type="SUPFAM" id="SSF47459">
    <property type="entry name" value="HLH, helix-loop-helix DNA-binding domain"/>
    <property type="match status" value="1"/>
</dbReference>
<evidence type="ECO:0000313" key="5">
    <source>
        <dbReference type="Proteomes" id="UP000654370"/>
    </source>
</evidence>
<reference evidence="4" key="1">
    <citation type="submission" date="2020-12" db="EMBL/GenBank/DDBJ databases">
        <title>Metabolic potential, ecology and presence of endohyphal bacteria is reflected in genomic diversity of Mucoromycotina.</title>
        <authorList>
            <person name="Muszewska A."/>
            <person name="Okrasinska A."/>
            <person name="Steczkiewicz K."/>
            <person name="Drgas O."/>
            <person name="Orlowska M."/>
            <person name="Perlinska-Lenart U."/>
            <person name="Aleksandrzak-Piekarczyk T."/>
            <person name="Szatraj K."/>
            <person name="Zielenkiewicz U."/>
            <person name="Pilsyk S."/>
            <person name="Malc E."/>
            <person name="Mieczkowski P."/>
            <person name="Kruszewska J.S."/>
            <person name="Biernat P."/>
            <person name="Pawlowska J."/>
        </authorList>
    </citation>
    <scope>NUCLEOTIDE SEQUENCE</scope>
    <source>
        <strain evidence="4">WA0000067209</strain>
    </source>
</reference>
<evidence type="ECO:0000256" key="1">
    <source>
        <dbReference type="SAM" id="Coils"/>
    </source>
</evidence>
<evidence type="ECO:0000259" key="3">
    <source>
        <dbReference type="PROSITE" id="PS50888"/>
    </source>
</evidence>
<feature type="compositionally biased region" description="Low complexity" evidence="2">
    <location>
        <begin position="687"/>
        <end position="705"/>
    </location>
</feature>
<name>A0A8H7PUY6_MORIS</name>
<dbReference type="AlphaFoldDB" id="A0A8H7PUY6"/>
<keyword evidence="5" id="KW-1185">Reference proteome</keyword>
<feature type="region of interest" description="Disordered" evidence="2">
    <location>
        <begin position="311"/>
        <end position="385"/>
    </location>
</feature>
<dbReference type="Gene3D" id="4.10.280.10">
    <property type="entry name" value="Helix-loop-helix DNA-binding domain"/>
    <property type="match status" value="1"/>
</dbReference>
<feature type="compositionally biased region" description="Low complexity" evidence="2">
    <location>
        <begin position="341"/>
        <end position="358"/>
    </location>
</feature>
<sequence>MNFTGFEHETLASPDLLKQQSYSHHQTYRHDASSDLDFFSMVDNVMDPTNMSHEQMKQALPANHKFMSHLPQLTPDNTEGNRTSSSVLSGHNPDYATMSPLHMPTNPENTDEYHTPLQTSINFRGHDDMMSMMDDENFFTPLVSPAITPVFNGGYSNSHMSNGMSNDMTFSPLSSPALHPLHQEHYFGDAMSTSGGAHEENQSAEAILQRKLALIEQQQQQLRAIQQKMSYNSPNAMSPVLQSTKRSANSDSMSSSYHTNGNNAKRQATLRQKIAMSSPQFQGSVPHLTERRQSGGYQAVNVAHQSPVQYPHQSLEHPSMPPPMFQQQASMISQSPHALRPSSAPGSPSALAPATPASLMKLGGGRGSANNSGTNSPLSNPMEGNMNTIENMPELPDAILPMAAAPDMSSSPMTGPRASHSSPALPPTNKRKSSTRKNRKDSFASPAIAPSPGMSMTDPSIVMSPAALRPQVSQSPRALKPLISPSLKPSWPPSSNMVDQEAAAQILATKSNYQNLREGKIATLGMQFSPSIHSGIEIRRTAHKAAEQRRRDTLKKSFDCLRNEIVGSLVNEGLQIAAENEEVKADEAALRKDKEKEVKQMSKVVLLQHSFEYILRLKDDNRHKDDKLDRVTQKLRELRKQHGLPEITQEEEEEEQREQEEEKRQRIARTERLANSQREDEEDNTGTVAATATTAPPSSSSTTSNEVEESE</sequence>
<dbReference type="Proteomes" id="UP000654370">
    <property type="component" value="Unassembled WGS sequence"/>
</dbReference>